<evidence type="ECO:0000259" key="1">
    <source>
        <dbReference type="Pfam" id="PF01575"/>
    </source>
</evidence>
<protein>
    <submittedName>
        <fullName evidence="2">Acyl dehydratase</fullName>
    </submittedName>
</protein>
<dbReference type="InterPro" id="IPR002539">
    <property type="entry name" value="MaoC-like_dom"/>
</dbReference>
<dbReference type="OrthoDB" id="5298629at2"/>
<name>A0A4R3UVY2_ROSSA</name>
<reference evidence="2 3" key="1">
    <citation type="submission" date="2019-03" db="EMBL/GenBank/DDBJ databases">
        <title>Genomic Encyclopedia of Type Strains, Phase IV (KMG-IV): sequencing the most valuable type-strain genomes for metagenomic binning, comparative biology and taxonomic classification.</title>
        <authorList>
            <person name="Goeker M."/>
        </authorList>
    </citation>
    <scope>NUCLEOTIDE SEQUENCE [LARGE SCALE GENOMIC DNA]</scope>
    <source>
        <strain evidence="2 3">DSM 654</strain>
    </source>
</reference>
<evidence type="ECO:0000313" key="2">
    <source>
        <dbReference type="EMBL" id="TCU95332.1"/>
    </source>
</evidence>
<comment type="caution">
    <text evidence="2">The sequence shown here is derived from an EMBL/GenBank/DDBJ whole genome shotgun (WGS) entry which is preliminary data.</text>
</comment>
<dbReference type="Proteomes" id="UP000295110">
    <property type="component" value="Unassembled WGS sequence"/>
</dbReference>
<dbReference type="AlphaFoldDB" id="A0A4R3UVY2"/>
<dbReference type="EMBL" id="SMBU01000015">
    <property type="protein sequence ID" value="TCU95332.1"/>
    <property type="molecule type" value="Genomic_DNA"/>
</dbReference>
<dbReference type="PANTHER" id="PTHR43664:SF1">
    <property type="entry name" value="BETA-METHYLMALYL-COA DEHYDRATASE"/>
    <property type="match status" value="1"/>
</dbReference>
<gene>
    <name evidence="2" type="ORF">EV671_101524</name>
</gene>
<dbReference type="CDD" id="cd03454">
    <property type="entry name" value="YdeM"/>
    <property type="match status" value="1"/>
</dbReference>
<dbReference type="PANTHER" id="PTHR43664">
    <property type="entry name" value="MONOAMINE OXIDASE-RELATED"/>
    <property type="match status" value="1"/>
</dbReference>
<feature type="domain" description="MaoC-like" evidence="1">
    <location>
        <begin position="11"/>
        <end position="108"/>
    </location>
</feature>
<dbReference type="Gene3D" id="3.10.129.10">
    <property type="entry name" value="Hotdog Thioesterase"/>
    <property type="match status" value="1"/>
</dbReference>
<dbReference type="Pfam" id="PF01575">
    <property type="entry name" value="MaoC_dehydratas"/>
    <property type="match status" value="1"/>
</dbReference>
<keyword evidence="3" id="KW-1185">Reference proteome</keyword>
<dbReference type="InterPro" id="IPR052342">
    <property type="entry name" value="MCH/BMMD"/>
</dbReference>
<dbReference type="RefSeq" id="WP_132572437.1">
    <property type="nucleotide sequence ID" value="NZ_CBCSGL010000018.1"/>
</dbReference>
<accession>A0A4R3UVY2</accession>
<proteinExistence type="predicted"/>
<evidence type="ECO:0000313" key="3">
    <source>
        <dbReference type="Proteomes" id="UP000295110"/>
    </source>
</evidence>
<organism evidence="2 3">
    <name type="scientific">Roseateles saccharophilus</name>
    <name type="common">Pseudomonas saccharophila</name>
    <dbReference type="NCBI Taxonomy" id="304"/>
    <lineage>
        <taxon>Bacteria</taxon>
        <taxon>Pseudomonadati</taxon>
        <taxon>Pseudomonadota</taxon>
        <taxon>Betaproteobacteria</taxon>
        <taxon>Burkholderiales</taxon>
        <taxon>Sphaerotilaceae</taxon>
        <taxon>Roseateles</taxon>
    </lineage>
</organism>
<sequence length="141" mass="15518">MKFAEFQAGQVITAGPYAVGEADILAFARQWDPQWFHTDPVAAANGPFEGLIASGWHTCCIAMRLIADGPLQGSESYASPGLASLRWPHPVRPGDQLRLTASVIEARRSSRGLGIVRWRWQLHNQHGQEVLDLDATSLFKP</sequence>
<dbReference type="SUPFAM" id="SSF54637">
    <property type="entry name" value="Thioesterase/thiol ester dehydrase-isomerase"/>
    <property type="match status" value="1"/>
</dbReference>
<dbReference type="InterPro" id="IPR029069">
    <property type="entry name" value="HotDog_dom_sf"/>
</dbReference>